<dbReference type="Pfam" id="PF14700">
    <property type="entry name" value="RPOL_N"/>
    <property type="match status" value="1"/>
</dbReference>
<evidence type="ECO:0000259" key="1">
    <source>
        <dbReference type="Pfam" id="PF14700"/>
    </source>
</evidence>
<dbReference type="PANTHER" id="PTHR10102">
    <property type="entry name" value="DNA-DIRECTED RNA POLYMERASE, MITOCHONDRIAL"/>
    <property type="match status" value="1"/>
</dbReference>
<organism evidence="2 3">
    <name type="scientific">Carya illinoinensis</name>
    <name type="common">Pecan</name>
    <dbReference type="NCBI Taxonomy" id="32201"/>
    <lineage>
        <taxon>Eukaryota</taxon>
        <taxon>Viridiplantae</taxon>
        <taxon>Streptophyta</taxon>
        <taxon>Embryophyta</taxon>
        <taxon>Tracheophyta</taxon>
        <taxon>Spermatophyta</taxon>
        <taxon>Magnoliopsida</taxon>
        <taxon>eudicotyledons</taxon>
        <taxon>Gunneridae</taxon>
        <taxon>Pentapetalae</taxon>
        <taxon>rosids</taxon>
        <taxon>fabids</taxon>
        <taxon>Fagales</taxon>
        <taxon>Juglandaceae</taxon>
        <taxon>Carya</taxon>
    </lineage>
</organism>
<dbReference type="EMBL" id="CM031812">
    <property type="protein sequence ID" value="KAG6658416.1"/>
    <property type="molecule type" value="Genomic_DNA"/>
</dbReference>
<dbReference type="InterPro" id="IPR029262">
    <property type="entry name" value="RPOL_N"/>
</dbReference>
<accession>A0A8T1QV98</accession>
<dbReference type="AlphaFoldDB" id="A0A8T1QV98"/>
<protein>
    <recommendedName>
        <fullName evidence="1">DNA-directed RNA polymerase N-terminal domain-containing protein</fullName>
    </recommendedName>
</protein>
<gene>
    <name evidence="2" type="ORF">CIPAW_04G159600</name>
</gene>
<keyword evidence="3" id="KW-1185">Reference proteome</keyword>
<feature type="domain" description="DNA-directed RNA polymerase N-terminal" evidence="1">
    <location>
        <begin position="2"/>
        <end position="48"/>
    </location>
</feature>
<dbReference type="GO" id="GO:0003899">
    <property type="term" value="F:DNA-directed RNA polymerase activity"/>
    <property type="evidence" value="ECO:0007669"/>
    <property type="project" value="InterPro"/>
</dbReference>
<dbReference type="Proteomes" id="UP000811609">
    <property type="component" value="Chromosome 4"/>
</dbReference>
<dbReference type="InterPro" id="IPR002092">
    <property type="entry name" value="DNA-dir_Rpol_phage-type"/>
</dbReference>
<evidence type="ECO:0000313" key="2">
    <source>
        <dbReference type="EMBL" id="KAG6658416.1"/>
    </source>
</evidence>
<proteinExistence type="predicted"/>
<dbReference type="GO" id="GO:0034245">
    <property type="term" value="C:mitochondrial DNA-directed RNA polymerase complex"/>
    <property type="evidence" value="ECO:0007669"/>
    <property type="project" value="TreeGrafter"/>
</dbReference>
<name>A0A8T1QV98_CARIL</name>
<dbReference type="GO" id="GO:0006390">
    <property type="term" value="P:mitochondrial transcription"/>
    <property type="evidence" value="ECO:0007669"/>
    <property type="project" value="TreeGrafter"/>
</dbReference>
<dbReference type="GO" id="GO:0003677">
    <property type="term" value="F:DNA binding"/>
    <property type="evidence" value="ECO:0007669"/>
    <property type="project" value="InterPro"/>
</dbReference>
<comment type="caution">
    <text evidence="2">The sequence shown here is derived from an EMBL/GenBank/DDBJ whole genome shotgun (WGS) entry which is preliminary data.</text>
</comment>
<dbReference type="PANTHER" id="PTHR10102:SF1">
    <property type="entry name" value="DNA-DIRECTED RNA POLYMERASE 3, CHLOROPLASTIC"/>
    <property type="match status" value="1"/>
</dbReference>
<evidence type="ECO:0000313" key="3">
    <source>
        <dbReference type="Proteomes" id="UP000811609"/>
    </source>
</evidence>
<sequence length="85" mass="9939">MYYKGGHNLFLPSYIMRIRGSRKQQDAIKDVHAKQMQKVFEALDMLGNTKWRINRRVLSIVECIWDRGGNIAGLIKMKKTCILEL</sequence>
<reference evidence="2" key="1">
    <citation type="submission" date="2020-12" db="EMBL/GenBank/DDBJ databases">
        <title>WGS assembly of Carya illinoinensis cv. Pawnee.</title>
        <authorList>
            <person name="Platts A."/>
            <person name="Shu S."/>
            <person name="Wright S."/>
            <person name="Barry K."/>
            <person name="Edger P."/>
            <person name="Pires J.C."/>
            <person name="Schmutz J."/>
        </authorList>
    </citation>
    <scope>NUCLEOTIDE SEQUENCE</scope>
    <source>
        <tissue evidence="2">Leaf</tissue>
    </source>
</reference>